<dbReference type="Proteomes" id="UP000196331">
    <property type="component" value="Unassembled WGS sequence"/>
</dbReference>
<evidence type="ECO:0000313" key="2">
    <source>
        <dbReference type="EMBL" id="SJN14817.1"/>
    </source>
</evidence>
<dbReference type="RefSeq" id="WP_087111217.1">
    <property type="nucleotide sequence ID" value="NZ_FUKM01000057.1"/>
</dbReference>
<evidence type="ECO:0000256" key="1">
    <source>
        <dbReference type="SAM" id="Phobius"/>
    </source>
</evidence>
<dbReference type="OrthoDB" id="6167203at2"/>
<reference evidence="2 3" key="1">
    <citation type="submission" date="2017-02" db="EMBL/GenBank/DDBJ databases">
        <authorList>
            <person name="Dridi B."/>
        </authorList>
    </citation>
    <scope>NUCLEOTIDE SEQUENCE [LARGE SCALE GENOMIC DNA]</scope>
    <source>
        <strain evidence="2 3">JB380</strain>
    </source>
</reference>
<comment type="caution">
    <text evidence="2">The sequence shown here is derived from an EMBL/GenBank/DDBJ whole genome shotgun (WGS) entry which is preliminary data.</text>
</comment>
<keyword evidence="1" id="KW-0812">Transmembrane</keyword>
<evidence type="ECO:0000313" key="3">
    <source>
        <dbReference type="Proteomes" id="UP000196331"/>
    </source>
</evidence>
<keyword evidence="1" id="KW-0472">Membrane</keyword>
<gene>
    <name evidence="2" type="ORF">CZ787_17040</name>
</gene>
<sequence>MNAHTLALTCAIGAGWLSFNTLVIVGYCFVCKREALGLGERNSFWLTVAGKRDKTSAVPSAIPPRSPSGQKPIEERVPMDLPEQEEQFLEEPIGKPEEVPTHVFYVMFQQPSIELNQKVQLVLDKWDAYFDAELKIYVALGVTPQNPLRIANAYPPGLMPTEEVFQQEDHLLGGVSIILNKPKRKRGFDKVQLGKMVELSEELAALGGALLDEERQPASRKTFRDITGG</sequence>
<name>A0A1R4I4N3_9GAMM</name>
<keyword evidence="1" id="KW-1133">Transmembrane helix</keyword>
<dbReference type="EMBL" id="FUKM01000057">
    <property type="protein sequence ID" value="SJN14817.1"/>
    <property type="molecule type" value="Genomic_DNA"/>
</dbReference>
<organism evidence="2 3">
    <name type="scientific">Halomonas citrativorans</name>
    <dbReference type="NCBI Taxonomy" id="2742612"/>
    <lineage>
        <taxon>Bacteria</taxon>
        <taxon>Pseudomonadati</taxon>
        <taxon>Pseudomonadota</taxon>
        <taxon>Gammaproteobacteria</taxon>
        <taxon>Oceanospirillales</taxon>
        <taxon>Halomonadaceae</taxon>
        <taxon>Halomonas</taxon>
    </lineage>
</organism>
<accession>A0A1R4I4N3</accession>
<protein>
    <recommendedName>
        <fullName evidence="4">Cell division protein ZipA</fullName>
    </recommendedName>
</protein>
<feature type="transmembrane region" description="Helical" evidence="1">
    <location>
        <begin position="6"/>
        <end position="30"/>
    </location>
</feature>
<dbReference type="AlphaFoldDB" id="A0A1R4I4N3"/>
<proteinExistence type="predicted"/>
<evidence type="ECO:0008006" key="4">
    <source>
        <dbReference type="Google" id="ProtNLM"/>
    </source>
</evidence>